<dbReference type="NCBIfam" id="TIGR00652">
    <property type="entry name" value="DapF"/>
    <property type="match status" value="1"/>
</dbReference>
<evidence type="ECO:0000313" key="8">
    <source>
        <dbReference type="EMBL" id="SEO31200.1"/>
    </source>
</evidence>
<dbReference type="UniPathway" id="UPA00034">
    <property type="reaction ID" value="UER00025"/>
</dbReference>
<evidence type="ECO:0000256" key="7">
    <source>
        <dbReference type="NCBIfam" id="TIGR00652"/>
    </source>
</evidence>
<dbReference type="FunFam" id="3.10.310.10:FF:000004">
    <property type="entry name" value="Diaminopimelate epimerase"/>
    <property type="match status" value="1"/>
</dbReference>
<dbReference type="GO" id="GO:0008837">
    <property type="term" value="F:diaminopimelate epimerase activity"/>
    <property type="evidence" value="ECO:0007669"/>
    <property type="project" value="UniProtKB-UniRule"/>
</dbReference>
<feature type="binding site" evidence="6">
    <location>
        <begin position="74"/>
        <end position="75"/>
    </location>
    <ligand>
        <name>substrate</name>
    </ligand>
</feature>
<dbReference type="RefSeq" id="WP_091743498.1">
    <property type="nucleotide sequence ID" value="NZ_FODY01000001.1"/>
</dbReference>
<dbReference type="Gene3D" id="3.10.310.10">
    <property type="entry name" value="Diaminopimelate Epimerase, Chain A, domain 1"/>
    <property type="match status" value="2"/>
</dbReference>
<comment type="subunit">
    <text evidence="6">Homodimer.</text>
</comment>
<proteinExistence type="inferred from homology"/>
<feature type="binding site" evidence="6">
    <location>
        <position position="13"/>
    </location>
    <ligand>
        <name>substrate</name>
    </ligand>
</feature>
<keyword evidence="9" id="KW-1185">Reference proteome</keyword>
<keyword evidence="5 6" id="KW-0413">Isomerase</keyword>
<feature type="binding site" evidence="6">
    <location>
        <position position="163"/>
    </location>
    <ligand>
        <name>substrate</name>
    </ligand>
</feature>
<evidence type="ECO:0000256" key="2">
    <source>
        <dbReference type="ARBA" id="ARBA00022490"/>
    </source>
</evidence>
<feature type="binding site" evidence="6">
    <location>
        <position position="64"/>
    </location>
    <ligand>
        <name>substrate</name>
    </ligand>
</feature>
<dbReference type="Proteomes" id="UP000198847">
    <property type="component" value="Unassembled WGS sequence"/>
</dbReference>
<dbReference type="GO" id="GO:0009089">
    <property type="term" value="P:lysine biosynthetic process via diaminopimelate"/>
    <property type="evidence" value="ECO:0007669"/>
    <property type="project" value="UniProtKB-UniRule"/>
</dbReference>
<dbReference type="Pfam" id="PF01678">
    <property type="entry name" value="DAP_epimerase"/>
    <property type="match status" value="2"/>
</dbReference>
<dbReference type="SUPFAM" id="SSF54506">
    <property type="entry name" value="Diaminopimelate epimerase-like"/>
    <property type="match status" value="2"/>
</dbReference>
<comment type="pathway">
    <text evidence="6">Amino-acid biosynthesis; L-lysine biosynthesis via DAP pathway; DL-2,6-diaminopimelate from LL-2,6-diaminopimelate: step 1/1.</text>
</comment>
<dbReference type="PANTHER" id="PTHR31689">
    <property type="entry name" value="DIAMINOPIMELATE EPIMERASE, CHLOROPLASTIC"/>
    <property type="match status" value="1"/>
</dbReference>
<dbReference type="FunFam" id="3.10.310.10:FF:000001">
    <property type="entry name" value="Diaminopimelate epimerase"/>
    <property type="match status" value="1"/>
</dbReference>
<evidence type="ECO:0000256" key="6">
    <source>
        <dbReference type="HAMAP-Rule" id="MF_00197"/>
    </source>
</evidence>
<organism evidence="8 9">
    <name type="scientific">Propionispora vibrioides</name>
    <dbReference type="NCBI Taxonomy" id="112903"/>
    <lineage>
        <taxon>Bacteria</taxon>
        <taxon>Bacillati</taxon>
        <taxon>Bacillota</taxon>
        <taxon>Negativicutes</taxon>
        <taxon>Selenomonadales</taxon>
        <taxon>Sporomusaceae</taxon>
        <taxon>Propionispora</taxon>
    </lineage>
</organism>
<sequence>MRFQFTKWQGLGNDFVLVDCFKETITDCNQLAVAVCDRHFGIGADGLVTISSSAVADFHMRIFNSDGSEAEMCGNVTRCVARYVYENGLTDKTKISLETGAGIIRSELIFESGKVANARVDMGEPKLTRGVIPVAGQADDTAIHIPVEAAGVLYYGTCVSMGNPHCVIFTDDAAGIDLPLVGPGLEKHELFPKKINVEFVQVLDAENIRMRVWERGAGVTLACGTGACAAVAASVLNQKTKRQVTVHLDGGKLFVEWGDNNHIFMTGPAIEVFRGEYRL</sequence>
<gene>
    <name evidence="6" type="primary">dapF</name>
    <name evidence="8" type="ORF">SAMN04490178_101175</name>
</gene>
<keyword evidence="4 6" id="KW-0457">Lysine biosynthesis</keyword>
<keyword evidence="2 6" id="KW-0963">Cytoplasm</keyword>
<dbReference type="InterPro" id="IPR001653">
    <property type="entry name" value="DAP_epimerase_DapF"/>
</dbReference>
<comment type="similarity">
    <text evidence="1 6">Belongs to the diaminopimelate epimerase family.</text>
</comment>
<feature type="site" description="Could be important to modulate the pK values of the two catalytic cysteine residues" evidence="6">
    <location>
        <position position="165"/>
    </location>
</feature>
<comment type="function">
    <text evidence="6">Catalyzes the stereoinversion of LL-2,6-diaminopimelate (L,L-DAP) to meso-diaminopimelate (meso-DAP), a precursor of L-lysine and an essential component of the bacterial peptidoglycan.</text>
</comment>
<evidence type="ECO:0000256" key="3">
    <source>
        <dbReference type="ARBA" id="ARBA00022605"/>
    </source>
</evidence>
<evidence type="ECO:0000313" key="9">
    <source>
        <dbReference type="Proteomes" id="UP000198847"/>
    </source>
</evidence>
<dbReference type="EC" id="5.1.1.7" evidence="6 7"/>
<dbReference type="GO" id="GO:0005829">
    <property type="term" value="C:cytosol"/>
    <property type="evidence" value="ECO:0007669"/>
    <property type="project" value="TreeGrafter"/>
</dbReference>
<name>A0A1H8NNK5_9FIRM</name>
<dbReference type="AlphaFoldDB" id="A0A1H8NNK5"/>
<feature type="binding site" evidence="6">
    <location>
        <position position="196"/>
    </location>
    <ligand>
        <name>substrate</name>
    </ligand>
</feature>
<evidence type="ECO:0000256" key="4">
    <source>
        <dbReference type="ARBA" id="ARBA00023154"/>
    </source>
</evidence>
<dbReference type="PANTHER" id="PTHR31689:SF0">
    <property type="entry name" value="DIAMINOPIMELATE EPIMERASE"/>
    <property type="match status" value="1"/>
</dbReference>
<reference evidence="8 9" key="1">
    <citation type="submission" date="2016-10" db="EMBL/GenBank/DDBJ databases">
        <authorList>
            <person name="de Groot N.N."/>
        </authorList>
    </citation>
    <scope>NUCLEOTIDE SEQUENCE [LARGE SCALE GENOMIC DNA]</scope>
    <source>
        <strain evidence="8 9">DSM 13305</strain>
    </source>
</reference>
<feature type="binding site" evidence="6">
    <location>
        <begin position="224"/>
        <end position="225"/>
    </location>
    <ligand>
        <name>substrate</name>
    </ligand>
</feature>
<keyword evidence="3 6" id="KW-0028">Amino-acid biosynthesis</keyword>
<protein>
    <recommendedName>
        <fullName evidence="6 7">Diaminopimelate epimerase</fullName>
        <shortName evidence="6">DAP epimerase</shortName>
        <ecNumber evidence="6 7">5.1.1.7</ecNumber>
    </recommendedName>
    <alternativeName>
        <fullName evidence="6">PLP-independent amino acid racemase</fullName>
    </alternativeName>
</protein>
<comment type="catalytic activity">
    <reaction evidence="6">
        <text>(2S,6S)-2,6-diaminopimelate = meso-2,6-diaminopimelate</text>
        <dbReference type="Rhea" id="RHEA:15393"/>
        <dbReference type="ChEBI" id="CHEBI:57609"/>
        <dbReference type="ChEBI" id="CHEBI:57791"/>
        <dbReference type="EC" id="5.1.1.7"/>
    </reaction>
</comment>
<dbReference type="HAMAP" id="MF_00197">
    <property type="entry name" value="DAP_epimerase"/>
    <property type="match status" value="1"/>
</dbReference>
<feature type="active site" description="Proton donor" evidence="6">
    <location>
        <position position="73"/>
    </location>
</feature>
<evidence type="ECO:0000256" key="1">
    <source>
        <dbReference type="ARBA" id="ARBA00010219"/>
    </source>
</evidence>
<feature type="active site" description="Proton acceptor" evidence="6">
    <location>
        <position position="223"/>
    </location>
</feature>
<feature type="site" description="Could be important to modulate the pK values of the two catalytic cysteine residues" evidence="6">
    <location>
        <position position="214"/>
    </location>
</feature>
<dbReference type="OrthoDB" id="9805408at2"/>
<accession>A0A1H8NNK5</accession>
<evidence type="ECO:0000256" key="5">
    <source>
        <dbReference type="ARBA" id="ARBA00023235"/>
    </source>
</evidence>
<comment type="subcellular location">
    <subcellularLocation>
        <location evidence="6">Cytoplasm</location>
    </subcellularLocation>
</comment>
<feature type="binding site" evidence="6">
    <location>
        <begin position="214"/>
        <end position="215"/>
    </location>
    <ligand>
        <name>substrate</name>
    </ligand>
</feature>
<comment type="caution">
    <text evidence="6">Lacks conserved residue(s) required for the propagation of feature annotation.</text>
</comment>
<dbReference type="STRING" id="112903.SAMN04490178_101175"/>
<dbReference type="EMBL" id="FODY01000001">
    <property type="protein sequence ID" value="SEO31200.1"/>
    <property type="molecule type" value="Genomic_DNA"/>
</dbReference>